<keyword evidence="1" id="KW-0472">Membrane</keyword>
<feature type="transmembrane region" description="Helical" evidence="1">
    <location>
        <begin position="118"/>
        <end position="140"/>
    </location>
</feature>
<dbReference type="OrthoDB" id="5119114at2"/>
<gene>
    <name evidence="2" type="ORF">PA27867_0986</name>
</gene>
<feature type="transmembrane region" description="Helical" evidence="1">
    <location>
        <begin position="84"/>
        <end position="106"/>
    </location>
</feature>
<reference evidence="2 3" key="1">
    <citation type="submission" date="2016-06" db="EMBL/GenBank/DDBJ databases">
        <title>Genome sequencing of Cryobacterium arcticum PAMC 27867.</title>
        <authorList>
            <person name="Lee J."/>
            <person name="Kim O.-S."/>
        </authorList>
    </citation>
    <scope>NUCLEOTIDE SEQUENCE [LARGE SCALE GENOMIC DNA]</scope>
    <source>
        <strain evidence="2 3">PAMC 27867</strain>
    </source>
</reference>
<proteinExistence type="predicted"/>
<dbReference type="RefSeq" id="WP_066594063.1">
    <property type="nucleotide sequence ID" value="NZ_CP016282.1"/>
</dbReference>
<keyword evidence="1" id="KW-1133">Transmembrane helix</keyword>
<dbReference type="EMBL" id="CP016282">
    <property type="protein sequence ID" value="ANP71953.1"/>
    <property type="molecule type" value="Genomic_DNA"/>
</dbReference>
<dbReference type="Pfam" id="PF08570">
    <property type="entry name" value="DUF1761"/>
    <property type="match status" value="1"/>
</dbReference>
<evidence type="ECO:0000256" key="1">
    <source>
        <dbReference type="SAM" id="Phobius"/>
    </source>
</evidence>
<dbReference type="PATRIC" id="fig|670052.7.peg.1019"/>
<evidence type="ECO:0008006" key="4">
    <source>
        <dbReference type="Google" id="ProtNLM"/>
    </source>
</evidence>
<dbReference type="KEGG" id="cart:PA27867_0986"/>
<evidence type="ECO:0000313" key="3">
    <source>
        <dbReference type="Proteomes" id="UP000092582"/>
    </source>
</evidence>
<dbReference type="STRING" id="670052.PA27867_0986"/>
<dbReference type="InterPro" id="IPR013879">
    <property type="entry name" value="DUF1761"/>
</dbReference>
<protein>
    <recommendedName>
        <fullName evidence="4">DUF1761 domain-containing protein</fullName>
    </recommendedName>
</protein>
<dbReference type="AlphaFoldDB" id="A0A1B1BHH7"/>
<keyword evidence="3" id="KW-1185">Reference proteome</keyword>
<evidence type="ECO:0000313" key="2">
    <source>
        <dbReference type="EMBL" id="ANP71953.1"/>
    </source>
</evidence>
<keyword evidence="1" id="KW-0812">Transmembrane</keyword>
<name>A0A1B1BHH7_9MICO</name>
<dbReference type="Proteomes" id="UP000092582">
    <property type="component" value="Chromosome 1"/>
</dbReference>
<accession>A0A1B1BHH7</accession>
<feature type="transmembrane region" description="Helical" evidence="1">
    <location>
        <begin position="6"/>
        <end position="32"/>
    </location>
</feature>
<sequence>MFLAELNWLAIVVATLAAFVAGAVWFGPKTFFPLWWKLMGKGPGEEPGTGNMVVLFGSTFVAALVEATAVASVIYFVAATDPGFGTLQGGLTGLLLGVGLAAASSLSHRLFAGHGFRVWAIEVGSDVVNLTIMGLILGSWR</sequence>
<feature type="transmembrane region" description="Helical" evidence="1">
    <location>
        <begin position="53"/>
        <end position="78"/>
    </location>
</feature>
<organism evidence="2 3">
    <name type="scientific">Cryobacterium arcticum</name>
    <dbReference type="NCBI Taxonomy" id="670052"/>
    <lineage>
        <taxon>Bacteria</taxon>
        <taxon>Bacillati</taxon>
        <taxon>Actinomycetota</taxon>
        <taxon>Actinomycetes</taxon>
        <taxon>Micrococcales</taxon>
        <taxon>Microbacteriaceae</taxon>
        <taxon>Cryobacterium</taxon>
    </lineage>
</organism>